<evidence type="ECO:0000313" key="2">
    <source>
        <dbReference type="EMBL" id="MFC4305757.1"/>
    </source>
</evidence>
<name>A0ABV8SFY3_9BACL</name>
<evidence type="ECO:0000256" key="1">
    <source>
        <dbReference type="SAM" id="MobiDB-lite"/>
    </source>
</evidence>
<evidence type="ECO:0000313" key="3">
    <source>
        <dbReference type="Proteomes" id="UP001595755"/>
    </source>
</evidence>
<sequence>MSEGNLSVLPQSSGGNAGGGAIVDLEFGSVADFKRRLTDMKAKYDFLQEFFKTIMVKDEDFGVVPGTQKPTLYKPGAEKLCELYGFAAIVKSKEEERDFETGYYRVNHTLQLVHRASGIVVGEGVGECSTFESKYRYRWVSENKVPTHLEKADLLFEEKEGQYGNYKQYRIPNEDLFSQWNTVLKMAYKRAYVGLTLQCTRSSGIFTQDEGDMDEYADVPEEDRKKAKGRTANANSGRFQGGAHQSGGRSGSGQPTGTVQKNRVLKLMKDFELGWDGLAEAASMALGRQIVKVVQDVKAEAEWKKVGDFLEQKPDGGAGFDPADLPEDL</sequence>
<dbReference type="EMBL" id="JBHSED010000040">
    <property type="protein sequence ID" value="MFC4305757.1"/>
    <property type="molecule type" value="Genomic_DNA"/>
</dbReference>
<reference evidence="3" key="1">
    <citation type="journal article" date="2019" name="Int. J. Syst. Evol. Microbiol.">
        <title>The Global Catalogue of Microorganisms (GCM) 10K type strain sequencing project: providing services to taxonomists for standard genome sequencing and annotation.</title>
        <authorList>
            <consortium name="The Broad Institute Genomics Platform"/>
            <consortium name="The Broad Institute Genome Sequencing Center for Infectious Disease"/>
            <person name="Wu L."/>
            <person name="Ma J."/>
        </authorList>
    </citation>
    <scope>NUCLEOTIDE SEQUENCE [LARGE SCALE GENOMIC DNA]</scope>
    <source>
        <strain evidence="3">CGMCC 4.1641</strain>
    </source>
</reference>
<evidence type="ECO:0008006" key="4">
    <source>
        <dbReference type="Google" id="ProtNLM"/>
    </source>
</evidence>
<feature type="region of interest" description="Disordered" evidence="1">
    <location>
        <begin position="221"/>
        <end position="258"/>
    </location>
</feature>
<dbReference type="RefSeq" id="WP_204601335.1">
    <property type="nucleotide sequence ID" value="NZ_JBHSED010000040.1"/>
</dbReference>
<accession>A0ABV8SFY3</accession>
<keyword evidence="3" id="KW-1185">Reference proteome</keyword>
<gene>
    <name evidence="2" type="ORF">ACFO1S_20210</name>
</gene>
<comment type="caution">
    <text evidence="2">The sequence shown here is derived from an EMBL/GenBank/DDBJ whole genome shotgun (WGS) entry which is preliminary data.</text>
</comment>
<dbReference type="Proteomes" id="UP001595755">
    <property type="component" value="Unassembled WGS sequence"/>
</dbReference>
<feature type="region of interest" description="Disordered" evidence="1">
    <location>
        <begin position="308"/>
        <end position="329"/>
    </location>
</feature>
<organism evidence="2 3">
    <name type="scientific">Cohnella boryungensis</name>
    <dbReference type="NCBI Taxonomy" id="768479"/>
    <lineage>
        <taxon>Bacteria</taxon>
        <taxon>Bacillati</taxon>
        <taxon>Bacillota</taxon>
        <taxon>Bacilli</taxon>
        <taxon>Bacillales</taxon>
        <taxon>Paenibacillaceae</taxon>
        <taxon>Cohnella</taxon>
    </lineage>
</organism>
<proteinExistence type="predicted"/>
<protein>
    <recommendedName>
        <fullName evidence="4">Recombinase</fullName>
    </recommendedName>
</protein>